<feature type="compositionally biased region" description="Basic and acidic residues" evidence="1">
    <location>
        <begin position="566"/>
        <end position="575"/>
    </location>
</feature>
<keyword evidence="3" id="KW-1185">Reference proteome</keyword>
<reference evidence="2 3" key="1">
    <citation type="submission" date="2018-03" db="EMBL/GenBank/DDBJ databases">
        <authorList>
            <person name="Guldener U."/>
        </authorList>
    </citation>
    <scope>NUCLEOTIDE SEQUENCE [LARGE SCALE GENOMIC DNA]</scope>
    <source>
        <strain evidence="2 3">NBRC100155</strain>
    </source>
</reference>
<feature type="compositionally biased region" description="Low complexity" evidence="1">
    <location>
        <begin position="580"/>
        <end position="598"/>
    </location>
</feature>
<dbReference type="AlphaFoldDB" id="A0A5C3ENR1"/>
<gene>
    <name evidence="2" type="ORF">UTRI_05527_B</name>
</gene>
<feature type="compositionally biased region" description="Basic and acidic residues" evidence="1">
    <location>
        <begin position="340"/>
        <end position="352"/>
    </location>
</feature>
<proteinExistence type="predicted"/>
<dbReference type="EMBL" id="OOIN01000035">
    <property type="protein sequence ID" value="SPO30849.1"/>
    <property type="molecule type" value="Genomic_DNA"/>
</dbReference>
<sequence>MVVTRQKTTRGHLADTRPSSSSAKGAALTLQSDENAPRARRVLGDIKNNVGDQKAMVEASRSSRKPLSDRNAPIPHQPKVTSNKATQMTSRPGPSAITPSTRPRRQAARPAKEPKLAGARSPKSAMPRQVSHVEIPAFSSSPADSLSAQIEAAELHSKNKKAAPSHAELIRISPDIDSDDLEYFDVSTVQPIQAQPAASNKAKGHQGSSSKHGDTDAEATASHGSSDKENVPPPTARPGAGAGNRQSARTRAGVLREQPTHSTPISQKRQATQDELPSAGQILNDNFDFDSDRSGQLESPGVARWAKPLTASSQQLLDYQDRGVSKVEDWKAAGHHAAHREHSDSPTAKSDDGSIDGLWLAGDQSSGTGADAKPRMDDFDVEDSDEFGFFLADRKIQDRHKHALVGSFEYEEGDLENTSDLFVDIATEPFNTSDDRRLAEHAFGRMSSPAIRHEGSSVTAEDAPVVRLGDHKLHAARKEQSQSDTETEAEAEPGTRPVKQKREEEDANTSAQRVTRSHTKRKSDVITIVEESDDTLSPVTTSPLSIRKHTRQASKSKRTVSGIPLKRNETKEQKMLEMLAAEASSSPANSSAPSSPRATRTRKKAADSPAAKKLAQDKLLSFLPSRKRNTNSKNSGSKGKKATSTTSRKGGAASTSKAKAASTKGRSTKTKSPSPEVEIVEDDNEDESESDEAPKRRTRASAQKGKGKSRAANDEDWRNGVNSSPIHSDDSDRTKRLKEMRAVEDYSMEYELVLG</sequence>
<feature type="region of interest" description="Disordered" evidence="1">
    <location>
        <begin position="446"/>
        <end position="735"/>
    </location>
</feature>
<dbReference type="OrthoDB" id="2555312at2759"/>
<feature type="region of interest" description="Disordered" evidence="1">
    <location>
        <begin position="1"/>
        <end position="150"/>
    </location>
</feature>
<feature type="region of interest" description="Disordered" evidence="1">
    <location>
        <begin position="192"/>
        <end position="301"/>
    </location>
</feature>
<feature type="compositionally biased region" description="Polar residues" evidence="1">
    <location>
        <begin position="260"/>
        <end position="275"/>
    </location>
</feature>
<feature type="compositionally biased region" description="Acidic residues" evidence="1">
    <location>
        <begin position="678"/>
        <end position="691"/>
    </location>
</feature>
<evidence type="ECO:0000256" key="1">
    <source>
        <dbReference type="SAM" id="MobiDB-lite"/>
    </source>
</evidence>
<feature type="compositionally biased region" description="Basic residues" evidence="1">
    <location>
        <begin position="546"/>
        <end position="558"/>
    </location>
</feature>
<feature type="compositionally biased region" description="Low complexity" evidence="1">
    <location>
        <begin position="631"/>
        <end position="665"/>
    </location>
</feature>
<feature type="compositionally biased region" description="Polar residues" evidence="1">
    <location>
        <begin position="17"/>
        <end position="34"/>
    </location>
</feature>
<evidence type="ECO:0000313" key="3">
    <source>
        <dbReference type="Proteomes" id="UP000324022"/>
    </source>
</evidence>
<dbReference type="Proteomes" id="UP000324022">
    <property type="component" value="Unassembled WGS sequence"/>
</dbReference>
<feature type="compositionally biased region" description="Polar residues" evidence="1">
    <location>
        <begin position="79"/>
        <end position="101"/>
    </location>
</feature>
<protein>
    <submittedName>
        <fullName evidence="2">Uncharacterized protein</fullName>
    </submittedName>
</protein>
<accession>A0A5C3ENR1</accession>
<name>A0A5C3ENR1_9BASI</name>
<feature type="compositionally biased region" description="Polar residues" evidence="1">
    <location>
        <begin position="138"/>
        <end position="148"/>
    </location>
</feature>
<evidence type="ECO:0000313" key="2">
    <source>
        <dbReference type="EMBL" id="SPO30849.1"/>
    </source>
</evidence>
<feature type="region of interest" description="Disordered" evidence="1">
    <location>
        <begin position="330"/>
        <end position="377"/>
    </location>
</feature>
<organism evidence="2 3">
    <name type="scientific">Ustilago trichophora</name>
    <dbReference type="NCBI Taxonomy" id="86804"/>
    <lineage>
        <taxon>Eukaryota</taxon>
        <taxon>Fungi</taxon>
        <taxon>Dikarya</taxon>
        <taxon>Basidiomycota</taxon>
        <taxon>Ustilaginomycotina</taxon>
        <taxon>Ustilaginomycetes</taxon>
        <taxon>Ustilaginales</taxon>
        <taxon>Ustilaginaceae</taxon>
        <taxon>Ustilago</taxon>
    </lineage>
</organism>
<feature type="compositionally biased region" description="Polar residues" evidence="1">
    <location>
        <begin position="535"/>
        <end position="544"/>
    </location>
</feature>
<feature type="compositionally biased region" description="Basic and acidic residues" evidence="1">
    <location>
        <begin position="468"/>
        <end position="481"/>
    </location>
</feature>